<feature type="region of interest" description="Disordered" evidence="1">
    <location>
        <begin position="565"/>
        <end position="597"/>
    </location>
</feature>
<proteinExistence type="predicted"/>
<feature type="compositionally biased region" description="Polar residues" evidence="1">
    <location>
        <begin position="1205"/>
        <end position="1225"/>
    </location>
</feature>
<evidence type="ECO:0000259" key="2">
    <source>
        <dbReference type="Pfam" id="PF21034"/>
    </source>
</evidence>
<feature type="compositionally biased region" description="Polar residues" evidence="1">
    <location>
        <begin position="1325"/>
        <end position="1336"/>
    </location>
</feature>
<dbReference type="SUPFAM" id="SSF50978">
    <property type="entry name" value="WD40 repeat-like"/>
    <property type="match status" value="1"/>
</dbReference>
<feature type="region of interest" description="Disordered" evidence="1">
    <location>
        <begin position="343"/>
        <end position="398"/>
    </location>
</feature>
<evidence type="ECO:0000313" key="3">
    <source>
        <dbReference type="EMBL" id="KAG0289942.1"/>
    </source>
</evidence>
<feature type="compositionally biased region" description="Polar residues" evidence="1">
    <location>
        <begin position="1176"/>
        <end position="1191"/>
    </location>
</feature>
<feature type="compositionally biased region" description="Polar residues" evidence="1">
    <location>
        <begin position="1284"/>
        <end position="1303"/>
    </location>
</feature>
<feature type="compositionally biased region" description="Low complexity" evidence="1">
    <location>
        <begin position="343"/>
        <end position="352"/>
    </location>
</feature>
<dbReference type="InterPro" id="IPR048382">
    <property type="entry name" value="BCAS3_WD40"/>
</dbReference>
<keyword evidence="4" id="KW-1185">Reference proteome</keyword>
<organism evidence="3 4">
    <name type="scientific">Linnemannia gamsii</name>
    <dbReference type="NCBI Taxonomy" id="64522"/>
    <lineage>
        <taxon>Eukaryota</taxon>
        <taxon>Fungi</taxon>
        <taxon>Fungi incertae sedis</taxon>
        <taxon>Mucoromycota</taxon>
        <taxon>Mortierellomycotina</taxon>
        <taxon>Mortierellomycetes</taxon>
        <taxon>Mortierellales</taxon>
        <taxon>Mortierellaceae</taxon>
        <taxon>Linnemannia</taxon>
    </lineage>
</organism>
<feature type="region of interest" description="Disordered" evidence="1">
    <location>
        <begin position="1274"/>
        <end position="1368"/>
    </location>
</feature>
<feature type="region of interest" description="Disordered" evidence="1">
    <location>
        <begin position="1128"/>
        <end position="1225"/>
    </location>
</feature>
<name>A0ABQ7K3D6_9FUNG</name>
<dbReference type="Pfam" id="PF21034">
    <property type="entry name" value="BCAS3_WD40"/>
    <property type="match status" value="2"/>
</dbReference>
<dbReference type="InterPro" id="IPR045142">
    <property type="entry name" value="BCAS3-like"/>
</dbReference>
<dbReference type="EMBL" id="JAAAIM010000319">
    <property type="protein sequence ID" value="KAG0289942.1"/>
    <property type="molecule type" value="Genomic_DNA"/>
</dbReference>
<evidence type="ECO:0000256" key="1">
    <source>
        <dbReference type="SAM" id="MobiDB-lite"/>
    </source>
</evidence>
<comment type="caution">
    <text evidence="3">The sequence shown here is derived from an EMBL/GenBank/DDBJ whole genome shotgun (WGS) entry which is preliminary data.</text>
</comment>
<evidence type="ECO:0000313" key="4">
    <source>
        <dbReference type="Proteomes" id="UP001194696"/>
    </source>
</evidence>
<feature type="region of interest" description="Disordered" evidence="1">
    <location>
        <begin position="639"/>
        <end position="689"/>
    </location>
</feature>
<protein>
    <submittedName>
        <fullName evidence="3">Breast carcinoma amplified sequence 3</fullName>
    </submittedName>
</protein>
<feature type="compositionally biased region" description="Low complexity" evidence="1">
    <location>
        <begin position="580"/>
        <end position="597"/>
    </location>
</feature>
<feature type="compositionally biased region" description="Low complexity" evidence="1">
    <location>
        <begin position="664"/>
        <end position="673"/>
    </location>
</feature>
<feature type="compositionally biased region" description="Polar residues" evidence="1">
    <location>
        <begin position="739"/>
        <end position="752"/>
    </location>
</feature>
<gene>
    <name evidence="3" type="primary">BCAS3</name>
    <name evidence="3" type="ORF">BGZ96_006572</name>
</gene>
<dbReference type="InterPro" id="IPR036322">
    <property type="entry name" value="WD40_repeat_dom_sf"/>
</dbReference>
<feature type="region of interest" description="Disordered" evidence="1">
    <location>
        <begin position="739"/>
        <end position="792"/>
    </location>
</feature>
<reference evidence="3 4" key="1">
    <citation type="journal article" date="2020" name="Fungal Divers.">
        <title>Resolving the Mortierellaceae phylogeny through synthesis of multi-gene phylogenetics and phylogenomics.</title>
        <authorList>
            <person name="Vandepol N."/>
            <person name="Liber J."/>
            <person name="Desiro A."/>
            <person name="Na H."/>
            <person name="Kennedy M."/>
            <person name="Barry K."/>
            <person name="Grigoriev I.V."/>
            <person name="Miller A.N."/>
            <person name="O'Donnell K."/>
            <person name="Stajich J.E."/>
            <person name="Bonito G."/>
        </authorList>
    </citation>
    <scope>NUCLEOTIDE SEQUENCE [LARGE SCALE GENOMIC DNA]</scope>
    <source>
        <strain evidence="3 4">AD045</strain>
    </source>
</reference>
<dbReference type="InterPro" id="IPR015943">
    <property type="entry name" value="WD40/YVTN_repeat-like_dom_sf"/>
</dbReference>
<feature type="compositionally biased region" description="Polar residues" evidence="1">
    <location>
        <begin position="772"/>
        <end position="782"/>
    </location>
</feature>
<feature type="compositionally biased region" description="Gly residues" evidence="1">
    <location>
        <begin position="643"/>
        <end position="657"/>
    </location>
</feature>
<feature type="domain" description="BCAS3 WD40" evidence="2">
    <location>
        <begin position="413"/>
        <end position="523"/>
    </location>
</feature>
<feature type="region of interest" description="Disordered" evidence="1">
    <location>
        <begin position="288"/>
        <end position="310"/>
    </location>
</feature>
<dbReference type="SMART" id="SM00320">
    <property type="entry name" value="WD40"/>
    <property type="match status" value="2"/>
</dbReference>
<feature type="domain" description="BCAS3 WD40" evidence="2">
    <location>
        <begin position="124"/>
        <end position="343"/>
    </location>
</feature>
<dbReference type="PANTHER" id="PTHR13268">
    <property type="entry name" value="BREAST CARCINOMA AMPLIFIED SEQUENCE 3"/>
    <property type="match status" value="1"/>
</dbReference>
<feature type="compositionally biased region" description="Acidic residues" evidence="1">
    <location>
        <begin position="1356"/>
        <end position="1368"/>
    </location>
</feature>
<dbReference type="PANTHER" id="PTHR13268:SF0">
    <property type="entry name" value="BCAS3 MICROTUBULE ASSOCIATED CELL MIGRATION FACTOR"/>
    <property type="match status" value="1"/>
</dbReference>
<dbReference type="InterPro" id="IPR001680">
    <property type="entry name" value="WD40_rpt"/>
</dbReference>
<dbReference type="Gene3D" id="2.130.10.10">
    <property type="entry name" value="YVTN repeat-like/Quinoprotein amine dehydrogenase"/>
    <property type="match status" value="1"/>
</dbReference>
<feature type="compositionally biased region" description="Polar residues" evidence="1">
    <location>
        <begin position="1061"/>
        <end position="1074"/>
    </location>
</feature>
<feature type="compositionally biased region" description="Basic and acidic residues" evidence="1">
    <location>
        <begin position="389"/>
        <end position="398"/>
    </location>
</feature>
<feature type="compositionally biased region" description="Polar residues" evidence="1">
    <location>
        <begin position="1136"/>
        <end position="1149"/>
    </location>
</feature>
<accession>A0ABQ7K3D6</accession>
<sequence length="1368" mass="146095">MADQQLLQQGQAGVRAEPVFIRDPSALESLSSVLTGVSSYVANTLPTSFSMPTRGYTSPSSPPFPGNPSSPYYYPAAQGSSNPLLGGNQDSVCVLTNGDVVVFSAFDWIEAGPMAKNRTSRRFCLLLGYADGMQIWDITHPDNIHEIFSVREPDNEVSLLKVLPSPRVPSGKVDQFERYRPLLAVISNKRTDDGRTSHKKLEIYSLATQQVVKTPDFGEGPDYDISALDVNERGLVVTMTAPGEGTRLFMLNQLTLQAMHAKPPALNDVAYPGVLALGTRLLAYVTTSESPNEISDTKHGEESDGSGGYQDLAKGVAKEVFGGVKMLGGFAHQTFSSYWSGASGANATASTSPPVQSGLNRSPHRHTRRASASADHDRTSTHHTHRRRHDDNSPHKKEAIGTVIIRDITLSNMPIVAHFKPHDHPITGCKFSPSGRLLLTVSRHGNVFHIHEIKPAVNPASRHVYKLARGITHASVEDIVFNEDETWVAVTTSRGTTHLYAINPFGGTPDVGAHMYTGVVNWTATAIEYPTSLNALCRIKQRHHVPDVILSSRYDLDGGLDPFSSGAGEKRRGSLHRQNSQDSVSSSGTGTSDTSQGYLSRLQQNYGSFNGGRQRAMIATHFLPSSTVFASDPSNVALSPGEFDGGVDGPFGPGSGESGRRDSSTSSSAQNSSTLLMNRSKAPPVSTTARLQSTASQLWQTLSPPAAAVVQHAAHGLASLPGFVVETSRRGPVATVRSRTMSWTGANIQPNSPKHHPHLSGSRDTRGDSPSEGGSTAVSSKENSIKDSDASLAVQQQLASQGSLVEPERGPSFADIYVFNPLGMLTLHRCWVSSVRTKKTYNGRAVETSDLVLAPEDVAEWTLNRSGDWAPVKRSLALPVGTKVAQQHTNGKVKKSTLHTTSGHATSRWLAHAEISTYDNGMHAGWKGQYPLMNQTLAAQGSLATTVTLTQPQHLLWKSPQFSFQTYVGSVEEIHKDFVEGKVNAVKTLNLRRGVAIVAGKDPRSTADASRDLQGANKPWISGIAVAADGRGVRGHGRVESHDGDAEDLSENLSSAMKSYLQTHSSSPINQSRMSPSVGSVSPSSLRAATLSFEDAYLISLGNASGSPKPTFFGSMGQPAQYTHQTFLSTPPAEQLSKSRNGSLSNASPGLSAAVAPMTGFANTPSSSTSPMVSSFGDSSSPLNGVISGSSAPKHHMKSGFAPSARSSPHHTQTNGHGHILSQNSVNMNNSLGKTNHLEAPLNQMAQSTMMMFSPDGDNEVDMPGSASVFIGHDRSHVGGGSKRLSQALSNKRGGNQGPQESTLPHGGVFHLDDDEDFFGGSDDMNGSSGHHNGLTNGRFDGVLGKGRTDLSNFLEQEEDDYDEGSLM</sequence>
<dbReference type="Proteomes" id="UP001194696">
    <property type="component" value="Unassembled WGS sequence"/>
</dbReference>
<feature type="compositionally biased region" description="Low complexity" evidence="1">
    <location>
        <begin position="1164"/>
        <end position="1175"/>
    </location>
</feature>
<feature type="region of interest" description="Disordered" evidence="1">
    <location>
        <begin position="1061"/>
        <end position="1083"/>
    </location>
</feature>